<feature type="compositionally biased region" description="Pro residues" evidence="1">
    <location>
        <begin position="119"/>
        <end position="129"/>
    </location>
</feature>
<evidence type="ECO:0000259" key="3">
    <source>
        <dbReference type="SMART" id="SM00894"/>
    </source>
</evidence>
<feature type="region of interest" description="Disordered" evidence="1">
    <location>
        <begin position="85"/>
        <end position="175"/>
    </location>
</feature>
<evidence type="ECO:0000256" key="1">
    <source>
        <dbReference type="SAM" id="MobiDB-lite"/>
    </source>
</evidence>
<dbReference type="AlphaFoldDB" id="M0QJS9"/>
<proteinExistence type="predicted"/>
<feature type="compositionally biased region" description="Low complexity" evidence="1">
    <location>
        <begin position="85"/>
        <end position="98"/>
    </location>
</feature>
<dbReference type="STRING" id="1223545.GS4_09_00110"/>
<dbReference type="SMART" id="SM00894">
    <property type="entry name" value="Excalibur"/>
    <property type="match status" value="1"/>
</dbReference>
<dbReference type="EMBL" id="BANX01000009">
    <property type="protein sequence ID" value="GAC67697.1"/>
    <property type="molecule type" value="Genomic_DNA"/>
</dbReference>
<evidence type="ECO:0000313" key="4">
    <source>
        <dbReference type="EMBL" id="GAC67697.1"/>
    </source>
</evidence>
<keyword evidence="2" id="KW-0472">Membrane</keyword>
<comment type="caution">
    <text evidence="4">The sequence shown here is derived from an EMBL/GenBank/DDBJ whole genome shotgun (WGS) entry which is preliminary data.</text>
</comment>
<feature type="domain" description="Excalibur calcium-binding" evidence="3">
    <location>
        <begin position="139"/>
        <end position="175"/>
    </location>
</feature>
<name>M0QJS9_9ACTN</name>
<feature type="transmembrane region" description="Helical" evidence="2">
    <location>
        <begin position="34"/>
        <end position="54"/>
    </location>
</feature>
<dbReference type="InterPro" id="IPR008613">
    <property type="entry name" value="Excalibur_Ca-bd_domain"/>
</dbReference>
<sequence length="175" mass="17747">MIATNTGLDLQVKALTMAYTPPPAAAPTPAKNSIAKWVLGGIAAVFLMIASCAVGTGMSSSGADPATASTTTVTDFATITETATQTTTVETAGQTADTGATVRRGLVPDRTTAVEAPDYTPPTTTPYTPPTTDSSPSSYYSNCSEARAAGDAPLYAGQPGYRAKLDRDGDGVACE</sequence>
<dbReference type="Pfam" id="PF05901">
    <property type="entry name" value="Excalibur"/>
    <property type="match status" value="1"/>
</dbReference>
<evidence type="ECO:0000313" key="5">
    <source>
        <dbReference type="Proteomes" id="UP000011666"/>
    </source>
</evidence>
<reference evidence="4 5" key="1">
    <citation type="submission" date="2013-01" db="EMBL/GenBank/DDBJ databases">
        <title>Whole genome shotgun sequence of Gordonia soli NBRC 108243.</title>
        <authorList>
            <person name="Isaki-Nakamura S."/>
            <person name="Hosoyama A."/>
            <person name="Tsuchikane K."/>
            <person name="Ando Y."/>
            <person name="Baba S."/>
            <person name="Ohji S."/>
            <person name="Hamada M."/>
            <person name="Tamura T."/>
            <person name="Yamazoe A."/>
            <person name="Yamazaki S."/>
            <person name="Fujita N."/>
        </authorList>
    </citation>
    <scope>NUCLEOTIDE SEQUENCE [LARGE SCALE GENOMIC DNA]</scope>
    <source>
        <strain evidence="4 5">NBRC 108243</strain>
    </source>
</reference>
<feature type="compositionally biased region" description="Low complexity" evidence="1">
    <location>
        <begin position="130"/>
        <end position="141"/>
    </location>
</feature>
<dbReference type="RefSeq" id="WP_007619147.1">
    <property type="nucleotide sequence ID" value="NZ_BANX01000009.1"/>
</dbReference>
<evidence type="ECO:0000256" key="2">
    <source>
        <dbReference type="SAM" id="Phobius"/>
    </source>
</evidence>
<accession>M0QJS9</accession>
<keyword evidence="5" id="KW-1185">Reference proteome</keyword>
<dbReference type="eggNOG" id="COG3064">
    <property type="taxonomic scope" value="Bacteria"/>
</dbReference>
<gene>
    <name evidence="4" type="ORF">GS4_09_00110</name>
</gene>
<organism evidence="4 5">
    <name type="scientific">Gordonia soli NBRC 108243</name>
    <dbReference type="NCBI Taxonomy" id="1223545"/>
    <lineage>
        <taxon>Bacteria</taxon>
        <taxon>Bacillati</taxon>
        <taxon>Actinomycetota</taxon>
        <taxon>Actinomycetes</taxon>
        <taxon>Mycobacteriales</taxon>
        <taxon>Gordoniaceae</taxon>
        <taxon>Gordonia</taxon>
    </lineage>
</organism>
<dbReference type="Proteomes" id="UP000011666">
    <property type="component" value="Unassembled WGS sequence"/>
</dbReference>
<feature type="compositionally biased region" description="Basic and acidic residues" evidence="1">
    <location>
        <begin position="163"/>
        <end position="175"/>
    </location>
</feature>
<keyword evidence="2" id="KW-1133">Transmembrane helix</keyword>
<protein>
    <recommendedName>
        <fullName evidence="3">Excalibur calcium-binding domain-containing protein</fullName>
    </recommendedName>
</protein>
<keyword evidence="2" id="KW-0812">Transmembrane</keyword>